<dbReference type="InterPro" id="IPR000917">
    <property type="entry name" value="Sulfatase_N"/>
</dbReference>
<feature type="compositionally biased region" description="Gly residues" evidence="7">
    <location>
        <begin position="671"/>
        <end position="685"/>
    </location>
</feature>
<evidence type="ECO:0000256" key="5">
    <source>
        <dbReference type="ARBA" id="ARBA00022989"/>
    </source>
</evidence>
<evidence type="ECO:0000313" key="11">
    <source>
        <dbReference type="Proteomes" id="UP000710815"/>
    </source>
</evidence>
<keyword evidence="4 8" id="KW-0812">Transmembrane</keyword>
<evidence type="ECO:0000256" key="1">
    <source>
        <dbReference type="ARBA" id="ARBA00004651"/>
    </source>
</evidence>
<feature type="transmembrane region" description="Helical" evidence="8">
    <location>
        <begin position="208"/>
        <end position="229"/>
    </location>
</feature>
<reference evidence="10 11" key="2">
    <citation type="journal article" date="2021" name="Syst. Appl. Microbiol.">
        <title>Phylogenetic classification of ten novel species belonging to the genus Bifidobacterium comprising B. phasiani sp. nov., B. pongonis sp. nov., B. saguinibicoloris sp. nov., B. colobi sp. nov., B. simiiventris sp. nov., B. santillanense sp. nov., B. miconis sp. nov., B. amazonense sp. nov., B. pluvialisilvae sp. nov., and B. miconisargentati sp. nov.</title>
        <authorList>
            <person name="Lugli G.A."/>
            <person name="Calvete-Torre I."/>
            <person name="Alessandri G."/>
            <person name="Milani C."/>
            <person name="Turroni F."/>
            <person name="Laiolo P."/>
            <person name="Ossiprandi M.C."/>
            <person name="Margolles A."/>
            <person name="Ruiz L."/>
            <person name="Ventura M."/>
        </authorList>
    </citation>
    <scope>NUCLEOTIDE SEQUENCE [LARGE SCALE GENOMIC DNA]</scope>
    <source>
        <strain evidence="10 11">MA1</strain>
    </source>
</reference>
<dbReference type="InterPro" id="IPR017850">
    <property type="entry name" value="Alkaline_phosphatase_core_sf"/>
</dbReference>
<keyword evidence="5 8" id="KW-1133">Transmembrane helix</keyword>
<dbReference type="RefSeq" id="WP_241515286.1">
    <property type="nucleotide sequence ID" value="NZ_JAFEJT020000105.1"/>
</dbReference>
<dbReference type="PANTHER" id="PTHR47371:SF3">
    <property type="entry name" value="PHOSPHOGLYCEROL TRANSFERASE I"/>
    <property type="match status" value="1"/>
</dbReference>
<evidence type="ECO:0000256" key="6">
    <source>
        <dbReference type="ARBA" id="ARBA00023136"/>
    </source>
</evidence>
<dbReference type="PANTHER" id="PTHR47371">
    <property type="entry name" value="LIPOTEICHOIC ACID SYNTHASE"/>
    <property type="match status" value="1"/>
</dbReference>
<evidence type="ECO:0000259" key="9">
    <source>
        <dbReference type="Pfam" id="PF00884"/>
    </source>
</evidence>
<name>A0ABS9VZI1_9BIFI</name>
<dbReference type="InterPro" id="IPR050448">
    <property type="entry name" value="OpgB/LTA_synthase_biosynth"/>
</dbReference>
<dbReference type="SUPFAM" id="SSF53649">
    <property type="entry name" value="Alkaline phosphatase-like"/>
    <property type="match status" value="1"/>
</dbReference>
<feature type="transmembrane region" description="Helical" evidence="8">
    <location>
        <begin position="124"/>
        <end position="142"/>
    </location>
</feature>
<feature type="transmembrane region" description="Helical" evidence="8">
    <location>
        <begin position="149"/>
        <end position="166"/>
    </location>
</feature>
<accession>A0ABS9VZI1</accession>
<evidence type="ECO:0000313" key="10">
    <source>
        <dbReference type="EMBL" id="MCH9277236.1"/>
    </source>
</evidence>
<gene>
    <name evidence="10" type="ORF">JS533_013350</name>
</gene>
<dbReference type="Pfam" id="PF00884">
    <property type="entry name" value="Sulfatase"/>
    <property type="match status" value="1"/>
</dbReference>
<feature type="transmembrane region" description="Helical" evidence="8">
    <location>
        <begin position="250"/>
        <end position="273"/>
    </location>
</feature>
<reference evidence="10 11" key="1">
    <citation type="journal article" date="2021" name="Environ. Microbiol.">
        <title>Genetic insights into the dark matter of the mammalian gut microbiota through targeted genome reconstruction.</title>
        <authorList>
            <person name="Lugli G.A."/>
            <person name="Alessandri G."/>
            <person name="Milani C."/>
            <person name="Viappiani A."/>
            <person name="Fontana F."/>
            <person name="Tarracchini C."/>
            <person name="Mancabelli L."/>
            <person name="Argentini C."/>
            <person name="Ruiz L."/>
            <person name="Margolles A."/>
            <person name="van Sinderen D."/>
            <person name="Turroni F."/>
            <person name="Ventura M."/>
        </authorList>
    </citation>
    <scope>NUCLEOTIDE SEQUENCE [LARGE SCALE GENOMIC DNA]</scope>
    <source>
        <strain evidence="10 11">MA1</strain>
    </source>
</reference>
<dbReference type="Gene3D" id="3.40.720.10">
    <property type="entry name" value="Alkaline Phosphatase, subunit A"/>
    <property type="match status" value="1"/>
</dbReference>
<evidence type="ECO:0000256" key="4">
    <source>
        <dbReference type="ARBA" id="ARBA00022692"/>
    </source>
</evidence>
<comment type="pathway">
    <text evidence="2">Cell wall biogenesis; lipoteichoic acid biosynthesis.</text>
</comment>
<organism evidence="10 11">
    <name type="scientific">Bifidobacterium amazonense</name>
    <dbReference type="NCBI Taxonomy" id="2809027"/>
    <lineage>
        <taxon>Bacteria</taxon>
        <taxon>Bacillati</taxon>
        <taxon>Actinomycetota</taxon>
        <taxon>Actinomycetes</taxon>
        <taxon>Bifidobacteriales</taxon>
        <taxon>Bifidobacteriaceae</taxon>
        <taxon>Bifidobacterium</taxon>
    </lineage>
</organism>
<keyword evidence="3" id="KW-1003">Cell membrane</keyword>
<evidence type="ECO:0000256" key="2">
    <source>
        <dbReference type="ARBA" id="ARBA00004936"/>
    </source>
</evidence>
<feature type="domain" description="Sulfatase N-terminal" evidence="9">
    <location>
        <begin position="348"/>
        <end position="635"/>
    </location>
</feature>
<keyword evidence="6 8" id="KW-0472">Membrane</keyword>
<dbReference type="Proteomes" id="UP000710815">
    <property type="component" value="Unassembled WGS sequence"/>
</dbReference>
<keyword evidence="11" id="KW-1185">Reference proteome</keyword>
<sequence length="805" mass="86549">MKQWHDDGRVEMASGTQMMAAMESAAPVPEPLTLPGSMPVPRPLRRPLDDMRRRLTAGMRPGRERSQDTDRVVRTREPFPWWAYAIAFVLFATAAVLMLQWSVMIARGRVTPWEFFAKAFAGTGQYQFLLNLLVIGAVYAVLVFATNRFWIASGLLIVAVGVIAVLERMKVLVRSETIRPTDITLMVSGGAGGMGDTVTNTPAGSTDAIVQMTITVAVLLAACVIAALFDGRRSLIVTPRRFIGRVRRGIAAVLCAALLIAFSADLGTSGSWANSFAAGFGDKAKLWDSIEDAQANGVAVGFLRLTRPKVMDQPSDYSEATMRDVAKRYAAQAATINATRTTNLADGTVVMILSESFSDPTRVPGITLNDDPMPYIRALKKTTTSGLMLSSGYGGGTANLEFQALTGLSMTNFDASLSSPYQQLVPQMSWAPAFNQIWNASGAGSEAVHPYNPALYSRETNYRKFGFGAFYSQDDPLIADHAKRIDRSHYISDETSYDSVLRLIDDGNGTAGASGTAGSSDGRFIQLVTMQNHMGYENWYNDNQFKASSTTGTALSADERTHIDTYAKGMSYTDQYTKEFLAKLDAMDKPVTVIFYGDHLPSIYKHASADDRNSIALHETDYFIWSNKAAREAVRKSEDAAKTAATGASGAGGATVADGTNGTDSTNGTDGVNGTGGANGTGGDATGANDENAYTSPNYLMAQTAAHLNARVSPYLAFLTAMHRAVPAMEPPVVNVTQGWTRIPDGTPLYLDSSGKQIDVSHASAATKQLLSDYRLIQYDITAGKGYLRSLGFMDVPTASTASAK</sequence>
<protein>
    <submittedName>
        <fullName evidence="10">LTA synthase family protein</fullName>
    </submittedName>
</protein>
<feature type="compositionally biased region" description="Low complexity" evidence="7">
    <location>
        <begin position="644"/>
        <end position="670"/>
    </location>
</feature>
<comment type="caution">
    <text evidence="10">The sequence shown here is derived from an EMBL/GenBank/DDBJ whole genome shotgun (WGS) entry which is preliminary data.</text>
</comment>
<evidence type="ECO:0000256" key="8">
    <source>
        <dbReference type="SAM" id="Phobius"/>
    </source>
</evidence>
<evidence type="ECO:0000256" key="3">
    <source>
        <dbReference type="ARBA" id="ARBA00022475"/>
    </source>
</evidence>
<feature type="transmembrane region" description="Helical" evidence="8">
    <location>
        <begin position="81"/>
        <end position="104"/>
    </location>
</feature>
<feature type="region of interest" description="Disordered" evidence="7">
    <location>
        <begin position="644"/>
        <end position="690"/>
    </location>
</feature>
<evidence type="ECO:0000256" key="7">
    <source>
        <dbReference type="SAM" id="MobiDB-lite"/>
    </source>
</evidence>
<proteinExistence type="predicted"/>
<dbReference type="CDD" id="cd16015">
    <property type="entry name" value="LTA_synthase"/>
    <property type="match status" value="1"/>
</dbReference>
<comment type="subcellular location">
    <subcellularLocation>
        <location evidence="1">Cell membrane</location>
        <topology evidence="1">Multi-pass membrane protein</topology>
    </subcellularLocation>
</comment>
<dbReference type="EMBL" id="JAFEJT020000105">
    <property type="protein sequence ID" value="MCH9277236.1"/>
    <property type="molecule type" value="Genomic_DNA"/>
</dbReference>